<organism evidence="4 5">
    <name type="scientific">Chironomus riparius</name>
    <dbReference type="NCBI Taxonomy" id="315576"/>
    <lineage>
        <taxon>Eukaryota</taxon>
        <taxon>Metazoa</taxon>
        <taxon>Ecdysozoa</taxon>
        <taxon>Arthropoda</taxon>
        <taxon>Hexapoda</taxon>
        <taxon>Insecta</taxon>
        <taxon>Pterygota</taxon>
        <taxon>Neoptera</taxon>
        <taxon>Endopterygota</taxon>
        <taxon>Diptera</taxon>
        <taxon>Nematocera</taxon>
        <taxon>Chironomoidea</taxon>
        <taxon>Chironomidae</taxon>
        <taxon>Chironominae</taxon>
        <taxon>Chironomus</taxon>
    </lineage>
</organism>
<dbReference type="PANTHER" id="PTHR13677:SF0">
    <property type="entry name" value="LD41638P"/>
    <property type="match status" value="1"/>
</dbReference>
<dbReference type="GO" id="GO:0005085">
    <property type="term" value="F:guanyl-nucleotide exchange factor activity"/>
    <property type="evidence" value="ECO:0007669"/>
    <property type="project" value="InterPro"/>
</dbReference>
<dbReference type="AlphaFoldDB" id="A0A9N9S5B6"/>
<evidence type="ECO:0000256" key="1">
    <source>
        <dbReference type="ARBA" id="ARBA00007159"/>
    </source>
</evidence>
<keyword evidence="5" id="KW-1185">Reference proteome</keyword>
<evidence type="ECO:0000256" key="2">
    <source>
        <dbReference type="SAM" id="MobiDB-lite"/>
    </source>
</evidence>
<gene>
    <name evidence="4" type="ORF">CHIRRI_LOCUS12371</name>
</gene>
<dbReference type="InterPro" id="IPR018307">
    <property type="entry name" value="ABL9/DENND6_dom"/>
</dbReference>
<feature type="region of interest" description="Disordered" evidence="2">
    <location>
        <begin position="185"/>
        <end position="214"/>
    </location>
</feature>
<reference evidence="4" key="1">
    <citation type="submission" date="2022-01" db="EMBL/GenBank/DDBJ databases">
        <authorList>
            <person name="King R."/>
        </authorList>
    </citation>
    <scope>NUCLEOTIDE SEQUENCE</scope>
</reference>
<dbReference type="Pfam" id="PF09794">
    <property type="entry name" value="Avl9"/>
    <property type="match status" value="1"/>
</dbReference>
<protein>
    <recommendedName>
        <fullName evidence="3">UDENN domain-containing protein</fullName>
    </recommendedName>
</protein>
<feature type="domain" description="UDENN" evidence="3">
    <location>
        <begin position="8"/>
        <end position="484"/>
    </location>
</feature>
<sequence length="570" mass="65434">MDSNSWIHCIVIVDFEIEKGQIIETIHPPENTILSDTERNNLVYMAFPDSNSNCMGDTKFHICLRTMKKLSDQHRLYNRECKQDLKADIGHYWGYVFFRQVKDPTSKRGYFQKSFVLITRLPFHNFFSELVNRWAPLYFKSGISALEQGYDQILSWPKLITNTPLQLPILGSIYQLYIAANRNQSDSTSSTTTTETEDVTNNNNSQSSSATTTIPITINSPNEIDIFGPVHTIIHHIQLMWELILIAEPIVIIAPSPTDSSLLVQALTNLIAPLEYLPEIFPYFTIHNAEFREFASSTSPPSVILGCTNPYFAKTLSAWPHTIRINESLQIDHPVPHRKLERVKSLQKLLMDNSGSIYTQHRPFLQKDKAFVKKILNGVKTRRPTAVQSIILRRYFLELTQSFMIPLERYMSSLMPLAKDISAFRAPPVPTQFKEDTFLGTLELFGPQLTSTVKGDFEGLYKKFFRSSNFRGWYEARRTEQIEKLEALHQEALAKEDFKKWMRGKQEVEIVDMILCIKNKLQLPVNSNSTLTPVEPAINVTIKKEVRELLMVKLDDLIASLPDDLKTILN</sequence>
<name>A0A9N9S5B6_9DIPT</name>
<dbReference type="PANTHER" id="PTHR13677">
    <property type="entry name" value="LD41638P"/>
    <property type="match status" value="1"/>
</dbReference>
<dbReference type="GO" id="GO:0055037">
    <property type="term" value="C:recycling endosome"/>
    <property type="evidence" value="ECO:0007669"/>
    <property type="project" value="TreeGrafter"/>
</dbReference>
<dbReference type="OrthoDB" id="10265409at2759"/>
<dbReference type="InterPro" id="IPR037516">
    <property type="entry name" value="Tripartite_DENN"/>
</dbReference>
<dbReference type="EMBL" id="OU895879">
    <property type="protein sequence ID" value="CAG9809550.1"/>
    <property type="molecule type" value="Genomic_DNA"/>
</dbReference>
<reference evidence="4" key="2">
    <citation type="submission" date="2022-10" db="EMBL/GenBank/DDBJ databases">
        <authorList>
            <consortium name="ENA_rothamsted_submissions"/>
            <consortium name="culmorum"/>
            <person name="King R."/>
        </authorList>
    </citation>
    <scope>NUCLEOTIDE SEQUENCE</scope>
</reference>
<dbReference type="Proteomes" id="UP001153620">
    <property type="component" value="Chromosome 3"/>
</dbReference>
<dbReference type="InterPro" id="IPR024224">
    <property type="entry name" value="DENND6"/>
</dbReference>
<dbReference type="PROSITE" id="PS50211">
    <property type="entry name" value="DENN"/>
    <property type="match status" value="1"/>
</dbReference>
<comment type="similarity">
    <text evidence="1">Belongs to the DENND6 family.</text>
</comment>
<evidence type="ECO:0000313" key="5">
    <source>
        <dbReference type="Proteomes" id="UP001153620"/>
    </source>
</evidence>
<evidence type="ECO:0000259" key="3">
    <source>
        <dbReference type="PROSITE" id="PS50211"/>
    </source>
</evidence>
<evidence type="ECO:0000313" key="4">
    <source>
        <dbReference type="EMBL" id="CAG9809550.1"/>
    </source>
</evidence>
<accession>A0A9N9S5B6</accession>
<proteinExistence type="inferred from homology"/>